<reference evidence="1" key="1">
    <citation type="submission" date="2016-07" db="EMBL/GenBank/DDBJ databases">
        <title>De novo transcriptome assembly of four accessions of the metal hyperaccumulator plant Noccaea caerulescens.</title>
        <authorList>
            <person name="Blande D."/>
            <person name="Halimaa P."/>
            <person name="Tervahauta A.I."/>
            <person name="Aarts M.G."/>
            <person name="Karenlampi S.O."/>
        </authorList>
    </citation>
    <scope>NUCLEOTIDE SEQUENCE</scope>
</reference>
<organism evidence="1">
    <name type="scientific">Noccaea caerulescens</name>
    <name type="common">Alpine penny-cress</name>
    <name type="synonym">Thlaspi caerulescens</name>
    <dbReference type="NCBI Taxonomy" id="107243"/>
    <lineage>
        <taxon>Eukaryota</taxon>
        <taxon>Viridiplantae</taxon>
        <taxon>Streptophyta</taxon>
        <taxon>Embryophyta</taxon>
        <taxon>Tracheophyta</taxon>
        <taxon>Spermatophyta</taxon>
        <taxon>Magnoliopsida</taxon>
        <taxon>eudicotyledons</taxon>
        <taxon>Gunneridae</taxon>
        <taxon>Pentapetalae</taxon>
        <taxon>rosids</taxon>
        <taxon>malvids</taxon>
        <taxon>Brassicales</taxon>
        <taxon>Brassicaceae</taxon>
        <taxon>Coluteocarpeae</taxon>
        <taxon>Noccaea</taxon>
    </lineage>
</organism>
<gene>
    <name evidence="1" type="ORF">LC_TR13688_c0_g1_i1_g.47574</name>
</gene>
<sequence length="110" mass="13027">MTNVLFDSPGPDTYFKLFNAELEKIFTKSSLKHCFPTYFCSFPTFCLRHLSAIDYVCKQVIKIKYKTIFAFDISNVSIRSNMHIYGLFQWIYYRSNKIIYVVDHRILNSA</sequence>
<protein>
    <submittedName>
        <fullName evidence="1">Uncharacterized protein</fullName>
    </submittedName>
</protein>
<dbReference type="EMBL" id="GEVK01009818">
    <property type="protein sequence ID" value="JAU43014.1"/>
    <property type="molecule type" value="Transcribed_RNA"/>
</dbReference>
<dbReference type="AlphaFoldDB" id="A0A1J3FHJ8"/>
<accession>A0A1J3FHJ8</accession>
<name>A0A1J3FHJ8_NOCCA</name>
<proteinExistence type="predicted"/>
<evidence type="ECO:0000313" key="1">
    <source>
        <dbReference type="EMBL" id="JAU43014.1"/>
    </source>
</evidence>